<dbReference type="PANTHER" id="PTHR43297:SF2">
    <property type="entry name" value="DIPEPTIDE TRANSPORT ATP-BINDING PROTEIN DPPD"/>
    <property type="match status" value="1"/>
</dbReference>
<evidence type="ECO:0000256" key="7">
    <source>
        <dbReference type="ARBA" id="ARBA00023136"/>
    </source>
</evidence>
<dbReference type="PROSITE" id="PS50893">
    <property type="entry name" value="ABC_TRANSPORTER_2"/>
    <property type="match status" value="1"/>
</dbReference>
<evidence type="ECO:0000313" key="11">
    <source>
        <dbReference type="Proteomes" id="UP000600449"/>
    </source>
</evidence>
<evidence type="ECO:0000256" key="1">
    <source>
        <dbReference type="ARBA" id="ARBA00004417"/>
    </source>
</evidence>
<dbReference type="GO" id="GO:0005524">
    <property type="term" value="F:ATP binding"/>
    <property type="evidence" value="ECO:0007669"/>
    <property type="project" value="UniProtKB-KW"/>
</dbReference>
<evidence type="ECO:0000256" key="6">
    <source>
        <dbReference type="ARBA" id="ARBA00022840"/>
    </source>
</evidence>
<dbReference type="SUPFAM" id="SSF52540">
    <property type="entry name" value="P-loop containing nucleoside triphosphate hydrolases"/>
    <property type="match status" value="1"/>
</dbReference>
<evidence type="ECO:0000256" key="2">
    <source>
        <dbReference type="ARBA" id="ARBA00005417"/>
    </source>
</evidence>
<evidence type="ECO:0000256" key="3">
    <source>
        <dbReference type="ARBA" id="ARBA00022448"/>
    </source>
</evidence>
<dbReference type="GO" id="GO:0015833">
    <property type="term" value="P:peptide transport"/>
    <property type="evidence" value="ECO:0007669"/>
    <property type="project" value="InterPro"/>
</dbReference>
<evidence type="ECO:0000256" key="5">
    <source>
        <dbReference type="ARBA" id="ARBA00022741"/>
    </source>
</evidence>
<dbReference type="InterPro" id="IPR017871">
    <property type="entry name" value="ABC_transporter-like_CS"/>
</dbReference>
<evidence type="ECO:0000256" key="8">
    <source>
        <dbReference type="SAM" id="MobiDB-lite"/>
    </source>
</evidence>
<dbReference type="GO" id="GO:0016887">
    <property type="term" value="F:ATP hydrolysis activity"/>
    <property type="evidence" value="ECO:0007669"/>
    <property type="project" value="InterPro"/>
</dbReference>
<keyword evidence="11" id="KW-1185">Reference proteome</keyword>
<dbReference type="FunFam" id="3.40.50.300:FF:000016">
    <property type="entry name" value="Oligopeptide ABC transporter ATP-binding component"/>
    <property type="match status" value="1"/>
</dbReference>
<keyword evidence="3" id="KW-0813">Transport</keyword>
<organism evidence="10 11">
    <name type="scientific">Salinarimonas ramus</name>
    <dbReference type="NCBI Taxonomy" id="690164"/>
    <lineage>
        <taxon>Bacteria</taxon>
        <taxon>Pseudomonadati</taxon>
        <taxon>Pseudomonadota</taxon>
        <taxon>Alphaproteobacteria</taxon>
        <taxon>Hyphomicrobiales</taxon>
        <taxon>Salinarimonadaceae</taxon>
        <taxon>Salinarimonas</taxon>
    </lineage>
</organism>
<keyword evidence="6 10" id="KW-0067">ATP-binding</keyword>
<dbReference type="GO" id="GO:0005886">
    <property type="term" value="C:plasma membrane"/>
    <property type="evidence" value="ECO:0007669"/>
    <property type="project" value="UniProtKB-SubCell"/>
</dbReference>
<dbReference type="NCBIfam" id="TIGR01727">
    <property type="entry name" value="oligo_HPY"/>
    <property type="match status" value="1"/>
</dbReference>
<keyword evidence="4" id="KW-1003">Cell membrane</keyword>
<keyword evidence="7" id="KW-0472">Membrane</keyword>
<dbReference type="Gene3D" id="3.40.50.300">
    <property type="entry name" value="P-loop containing nucleotide triphosphate hydrolases"/>
    <property type="match status" value="1"/>
</dbReference>
<reference evidence="10 11" key="1">
    <citation type="journal article" date="2014" name="Int. J. Syst. Evol. Microbiol.">
        <title>Complete genome sequence of Corynebacterium casei LMG S-19264T (=DSM 44701T), isolated from a smear-ripened cheese.</title>
        <authorList>
            <consortium name="US DOE Joint Genome Institute (JGI-PGF)"/>
            <person name="Walter F."/>
            <person name="Albersmeier A."/>
            <person name="Kalinowski J."/>
            <person name="Ruckert C."/>
        </authorList>
    </citation>
    <scope>NUCLEOTIDE SEQUENCE [LARGE SCALE GENOMIC DNA]</scope>
    <source>
        <strain evidence="10 11">CGMCC 1.9161</strain>
    </source>
</reference>
<gene>
    <name evidence="10" type="ORF">GCM10011322_16520</name>
</gene>
<dbReference type="InterPro" id="IPR050388">
    <property type="entry name" value="ABC_Ni/Peptide_Import"/>
</dbReference>
<dbReference type="Pfam" id="PF00005">
    <property type="entry name" value="ABC_tran"/>
    <property type="match status" value="1"/>
</dbReference>
<keyword evidence="5" id="KW-0547">Nucleotide-binding</keyword>
<sequence>MTALAIMGLLPGAARATGAIRLDGRDLLATSEREMQGIRGRRIAMVFQEPMTALNPVKTIGAQIAESLILHLRLPKAQAAERARALLDRVGLPGPRFSLDLYPHQLSGGQRQRVVIAIALACGPDVLIADEPTTALDVTIQAQILDLLEDLVAEMGMALVLITHDLGVVEETCERMMVMYAGRVVESGRTADVFAHMAHPYTRGLFAASPRSALLTSAREPSGRKRRLAAIPGQVPDPRARPPGCAFAPRCPRAQDDCRAAPPPLAPLGAPGRADHAAACLHPHPPSGMAGDVAASAEGAR</sequence>
<dbReference type="PANTHER" id="PTHR43297">
    <property type="entry name" value="OLIGOPEPTIDE TRANSPORT ATP-BINDING PROTEIN APPD"/>
    <property type="match status" value="1"/>
</dbReference>
<proteinExistence type="inferred from homology"/>
<protein>
    <submittedName>
        <fullName evidence="10">ABC transporter ATP-binding protein</fullName>
    </submittedName>
</protein>
<feature type="domain" description="ABC transporter" evidence="9">
    <location>
        <begin position="1"/>
        <end position="206"/>
    </location>
</feature>
<dbReference type="PROSITE" id="PS00211">
    <property type="entry name" value="ABC_TRANSPORTER_1"/>
    <property type="match status" value="1"/>
</dbReference>
<dbReference type="CDD" id="cd03257">
    <property type="entry name" value="ABC_NikE_OppD_transporters"/>
    <property type="match status" value="1"/>
</dbReference>
<name>A0A917V2R5_9HYPH</name>
<dbReference type="GO" id="GO:0055085">
    <property type="term" value="P:transmembrane transport"/>
    <property type="evidence" value="ECO:0007669"/>
    <property type="project" value="UniProtKB-ARBA"/>
</dbReference>
<dbReference type="Pfam" id="PF08352">
    <property type="entry name" value="oligo_HPY"/>
    <property type="match status" value="1"/>
</dbReference>
<dbReference type="InterPro" id="IPR027417">
    <property type="entry name" value="P-loop_NTPase"/>
</dbReference>
<accession>A0A917V2R5</accession>
<comment type="similarity">
    <text evidence="2">Belongs to the ABC transporter superfamily.</text>
</comment>
<comment type="subcellular location">
    <subcellularLocation>
        <location evidence="1">Cell inner membrane</location>
        <topology evidence="1">Peripheral membrane protein</topology>
    </subcellularLocation>
</comment>
<feature type="region of interest" description="Disordered" evidence="8">
    <location>
        <begin position="258"/>
        <end position="301"/>
    </location>
</feature>
<dbReference type="InterPro" id="IPR013563">
    <property type="entry name" value="Oligopep_ABC_C"/>
</dbReference>
<dbReference type="Proteomes" id="UP000600449">
    <property type="component" value="Unassembled WGS sequence"/>
</dbReference>
<dbReference type="EMBL" id="BMMF01000004">
    <property type="protein sequence ID" value="GGK30661.1"/>
    <property type="molecule type" value="Genomic_DNA"/>
</dbReference>
<evidence type="ECO:0000259" key="9">
    <source>
        <dbReference type="PROSITE" id="PS50893"/>
    </source>
</evidence>
<comment type="caution">
    <text evidence="10">The sequence shown here is derived from an EMBL/GenBank/DDBJ whole genome shotgun (WGS) entry which is preliminary data.</text>
</comment>
<evidence type="ECO:0000313" key="10">
    <source>
        <dbReference type="EMBL" id="GGK30661.1"/>
    </source>
</evidence>
<dbReference type="AlphaFoldDB" id="A0A917V2R5"/>
<evidence type="ECO:0000256" key="4">
    <source>
        <dbReference type="ARBA" id="ARBA00022475"/>
    </source>
</evidence>
<dbReference type="InterPro" id="IPR003439">
    <property type="entry name" value="ABC_transporter-like_ATP-bd"/>
</dbReference>